<dbReference type="InterPro" id="IPR009056">
    <property type="entry name" value="Cyt_c-like_dom"/>
</dbReference>
<gene>
    <name evidence="10" type="ORF">Ljor_1865</name>
</gene>
<feature type="signal peptide" evidence="8">
    <location>
        <begin position="1"/>
        <end position="18"/>
    </location>
</feature>
<proteinExistence type="predicted"/>
<sequence>MYFSFFLMLLLSTSTLYASEDFDRQQIEQRIKPVGQVNIEGGQKSSAKQQTAPAEQKKTAANEPPGKATYEKYCSTCHRDGIAGAPKLQSADWKPRLDAKKMDGLIASATKGLNAMPPKGTCAECSEEDLKQAIEYMLPKS</sequence>
<dbReference type="GO" id="GO:0020037">
    <property type="term" value="F:heme binding"/>
    <property type="evidence" value="ECO:0007669"/>
    <property type="project" value="InterPro"/>
</dbReference>
<feature type="chain" id="PRO_5006914660" evidence="8">
    <location>
        <begin position="19"/>
        <end position="141"/>
    </location>
</feature>
<evidence type="ECO:0000313" key="11">
    <source>
        <dbReference type="Proteomes" id="UP000055035"/>
    </source>
</evidence>
<dbReference type="STRING" id="456.Ljor_1865"/>
<keyword evidence="2 6" id="KW-0349">Heme</keyword>
<dbReference type="GO" id="GO:0009055">
    <property type="term" value="F:electron transfer activity"/>
    <property type="evidence" value="ECO:0007669"/>
    <property type="project" value="InterPro"/>
</dbReference>
<evidence type="ECO:0000256" key="6">
    <source>
        <dbReference type="PROSITE-ProRule" id="PRU00433"/>
    </source>
</evidence>
<feature type="region of interest" description="Disordered" evidence="7">
    <location>
        <begin position="38"/>
        <end position="65"/>
    </location>
</feature>
<evidence type="ECO:0000256" key="8">
    <source>
        <dbReference type="SAM" id="SignalP"/>
    </source>
</evidence>
<dbReference type="Pfam" id="PF13442">
    <property type="entry name" value="Cytochrome_CBB3"/>
    <property type="match status" value="1"/>
</dbReference>
<keyword evidence="4" id="KW-0249">Electron transport</keyword>
<keyword evidence="5 6" id="KW-0408">Iron</keyword>
<dbReference type="SUPFAM" id="SSF46626">
    <property type="entry name" value="Cytochrome c"/>
    <property type="match status" value="1"/>
</dbReference>
<evidence type="ECO:0000256" key="4">
    <source>
        <dbReference type="ARBA" id="ARBA00022982"/>
    </source>
</evidence>
<keyword evidence="1" id="KW-0813">Transport</keyword>
<dbReference type="EMBL" id="LNYJ01000011">
    <property type="protein sequence ID" value="KTD17559.1"/>
    <property type="molecule type" value="Genomic_DNA"/>
</dbReference>
<evidence type="ECO:0000313" key="10">
    <source>
        <dbReference type="EMBL" id="KTD17559.1"/>
    </source>
</evidence>
<dbReference type="PANTHER" id="PTHR40942:SF2">
    <property type="entry name" value="CYTOCHROME-RELATED"/>
    <property type="match status" value="1"/>
</dbReference>
<dbReference type="AlphaFoldDB" id="A0A0W0VBR4"/>
<dbReference type="RefSeq" id="WP_058471304.1">
    <property type="nucleotide sequence ID" value="NZ_CAAAIC010000008.1"/>
</dbReference>
<evidence type="ECO:0000256" key="3">
    <source>
        <dbReference type="ARBA" id="ARBA00022723"/>
    </source>
</evidence>
<dbReference type="PATRIC" id="fig|456.5.peg.1990"/>
<dbReference type="GO" id="GO:0005506">
    <property type="term" value="F:iron ion binding"/>
    <property type="evidence" value="ECO:0007669"/>
    <property type="project" value="InterPro"/>
</dbReference>
<keyword evidence="3 6" id="KW-0479">Metal-binding</keyword>
<comment type="caution">
    <text evidence="10">The sequence shown here is derived from an EMBL/GenBank/DDBJ whole genome shotgun (WGS) entry which is preliminary data.</text>
</comment>
<evidence type="ECO:0000256" key="1">
    <source>
        <dbReference type="ARBA" id="ARBA00022448"/>
    </source>
</evidence>
<feature type="compositionally biased region" description="Polar residues" evidence="7">
    <location>
        <begin position="43"/>
        <end position="53"/>
    </location>
</feature>
<feature type="domain" description="Cytochrome c" evidence="9">
    <location>
        <begin position="61"/>
        <end position="141"/>
    </location>
</feature>
<evidence type="ECO:0000256" key="5">
    <source>
        <dbReference type="ARBA" id="ARBA00023004"/>
    </source>
</evidence>
<organism evidence="10 11">
    <name type="scientific">Legionella jordanis</name>
    <dbReference type="NCBI Taxonomy" id="456"/>
    <lineage>
        <taxon>Bacteria</taxon>
        <taxon>Pseudomonadati</taxon>
        <taxon>Pseudomonadota</taxon>
        <taxon>Gammaproteobacteria</taxon>
        <taxon>Legionellales</taxon>
        <taxon>Legionellaceae</taxon>
        <taxon>Legionella</taxon>
    </lineage>
</organism>
<dbReference type="InterPro" id="IPR036909">
    <property type="entry name" value="Cyt_c-like_dom_sf"/>
</dbReference>
<dbReference type="OrthoDB" id="9814708at2"/>
<evidence type="ECO:0000256" key="7">
    <source>
        <dbReference type="SAM" id="MobiDB-lite"/>
    </source>
</evidence>
<accession>A0A0W0VBR4</accession>
<keyword evidence="8" id="KW-0732">Signal</keyword>
<evidence type="ECO:0000256" key="2">
    <source>
        <dbReference type="ARBA" id="ARBA00022617"/>
    </source>
</evidence>
<dbReference type="PANTHER" id="PTHR40942">
    <property type="match status" value="1"/>
</dbReference>
<keyword evidence="11" id="KW-1185">Reference proteome</keyword>
<dbReference type="Proteomes" id="UP000055035">
    <property type="component" value="Unassembled WGS sequence"/>
</dbReference>
<protein>
    <submittedName>
        <fullName evidence="10">Cytochrome c5</fullName>
    </submittedName>
</protein>
<dbReference type="PROSITE" id="PS51007">
    <property type="entry name" value="CYTC"/>
    <property type="match status" value="1"/>
</dbReference>
<name>A0A0W0VBR4_9GAMM</name>
<reference evidence="10 11" key="1">
    <citation type="submission" date="2015-11" db="EMBL/GenBank/DDBJ databases">
        <title>Genomic analysis of 38 Legionella species identifies large and diverse effector repertoires.</title>
        <authorList>
            <person name="Burstein D."/>
            <person name="Amaro F."/>
            <person name="Zusman T."/>
            <person name="Lifshitz Z."/>
            <person name="Cohen O."/>
            <person name="Gilbert J.A."/>
            <person name="Pupko T."/>
            <person name="Shuman H.A."/>
            <person name="Segal G."/>
        </authorList>
    </citation>
    <scope>NUCLEOTIDE SEQUENCE [LARGE SCALE GENOMIC DNA]</scope>
    <source>
        <strain evidence="10 11">BL-540</strain>
    </source>
</reference>
<dbReference type="PRINTS" id="PR00607">
    <property type="entry name" value="CYTCHROMECIE"/>
</dbReference>
<evidence type="ECO:0000259" key="9">
    <source>
        <dbReference type="PROSITE" id="PS51007"/>
    </source>
</evidence>
<dbReference type="Gene3D" id="1.10.760.10">
    <property type="entry name" value="Cytochrome c-like domain"/>
    <property type="match status" value="1"/>
</dbReference>
<dbReference type="InterPro" id="IPR002323">
    <property type="entry name" value="Cyt_CIE"/>
</dbReference>